<evidence type="ECO:0000313" key="2">
    <source>
        <dbReference type="EMBL" id="EFO96228.1"/>
    </source>
</evidence>
<dbReference type="Proteomes" id="UP000008281">
    <property type="component" value="Unassembled WGS sequence"/>
</dbReference>
<dbReference type="GeneID" id="9805173"/>
<reference evidence="2" key="1">
    <citation type="submission" date="2007-07" db="EMBL/GenBank/DDBJ databases">
        <title>PCAP assembly of the Caenorhabditis remanei genome.</title>
        <authorList>
            <consortium name="The Caenorhabditis remanei Sequencing Consortium"/>
            <person name="Wilson R.K."/>
        </authorList>
    </citation>
    <scope>NUCLEOTIDE SEQUENCE [LARGE SCALE GENOMIC DNA]</scope>
    <source>
        <strain evidence="2">PB4641</strain>
    </source>
</reference>
<protein>
    <submittedName>
        <fullName evidence="2">Uncharacterized protein</fullName>
    </submittedName>
</protein>
<organism evidence="3">
    <name type="scientific">Caenorhabditis remanei</name>
    <name type="common">Caenorhabditis vulgaris</name>
    <dbReference type="NCBI Taxonomy" id="31234"/>
    <lineage>
        <taxon>Eukaryota</taxon>
        <taxon>Metazoa</taxon>
        <taxon>Ecdysozoa</taxon>
        <taxon>Nematoda</taxon>
        <taxon>Chromadorea</taxon>
        <taxon>Rhabditida</taxon>
        <taxon>Rhabditina</taxon>
        <taxon>Rhabditomorpha</taxon>
        <taxon>Rhabditoidea</taxon>
        <taxon>Rhabditidae</taxon>
        <taxon>Peloderinae</taxon>
        <taxon>Caenorhabditis</taxon>
    </lineage>
</organism>
<proteinExistence type="predicted"/>
<dbReference type="EMBL" id="DS268430">
    <property type="protein sequence ID" value="EFO96228.1"/>
    <property type="molecule type" value="Genomic_DNA"/>
</dbReference>
<dbReference type="KEGG" id="crq:GCK72_007788"/>
<feature type="compositionally biased region" description="Basic and acidic residues" evidence="1">
    <location>
        <begin position="253"/>
        <end position="278"/>
    </location>
</feature>
<dbReference type="OMA" id="THIEYRT"/>
<dbReference type="RefSeq" id="XP_003107170.2">
    <property type="nucleotide sequence ID" value="XM_003107122.2"/>
</dbReference>
<keyword evidence="3" id="KW-1185">Reference proteome</keyword>
<evidence type="ECO:0000313" key="3">
    <source>
        <dbReference type="Proteomes" id="UP000008281"/>
    </source>
</evidence>
<name>E3M9S7_CAERE</name>
<dbReference type="FunCoup" id="E3M9S7">
    <property type="interactions" value="16"/>
</dbReference>
<dbReference type="InParanoid" id="E3M9S7"/>
<accession>E3M9S7</accession>
<dbReference type="HOGENOM" id="CLU_970578_0_0_1"/>
<dbReference type="AlphaFoldDB" id="E3M9S7"/>
<sequence length="287" mass="33915">MSIDLCENFAEAYIDPEKLIFESLEGNYDPEYEYANIVKGASYDTYPATLGLRVTGNQFQISPGQPSKFSLKLVRSYCHDVIVEVHSLIFEIVNPRARRGITTQVFHRLGPNQTMDFEIGLKKQDLKNPDLKNFNNVHLTNIYGYLTIFEQATHKWNDCDSSWGLTKEPGKLTRVLALDQKEHGWYGFWKERLVMNSAENETEELKMLKRQFAELLWKKMEREEKNQYAKDRENLKMYMQPEECAKIQKKKQERKEKAKKEAEKCHEEQMKKEKEEEKKKKKKCIIL</sequence>
<dbReference type="eggNOG" id="ENOG502TIYH">
    <property type="taxonomic scope" value="Eukaryota"/>
</dbReference>
<dbReference type="OrthoDB" id="5904850at2759"/>
<feature type="region of interest" description="Disordered" evidence="1">
    <location>
        <begin position="249"/>
        <end position="287"/>
    </location>
</feature>
<dbReference type="CTD" id="9805173"/>
<evidence type="ECO:0000256" key="1">
    <source>
        <dbReference type="SAM" id="MobiDB-lite"/>
    </source>
</evidence>
<gene>
    <name evidence="2" type="ORF">CRE_14729</name>
</gene>